<keyword evidence="1" id="KW-0489">Methyltransferase</keyword>
<evidence type="ECO:0000256" key="2">
    <source>
        <dbReference type="ARBA" id="ARBA00022679"/>
    </source>
</evidence>
<dbReference type="InterPro" id="IPR029063">
    <property type="entry name" value="SAM-dependent_MTases_sf"/>
</dbReference>
<dbReference type="GO" id="GO:0008171">
    <property type="term" value="F:O-methyltransferase activity"/>
    <property type="evidence" value="ECO:0007669"/>
    <property type="project" value="InterPro"/>
</dbReference>
<reference evidence="4" key="1">
    <citation type="journal article" date="2014" name="Int. J. Syst. Evol. Microbiol.">
        <title>Complete genome sequence of Corynebacterium casei LMG S-19264T (=DSM 44701T), isolated from a smear-ripened cheese.</title>
        <authorList>
            <consortium name="US DOE Joint Genome Institute (JGI-PGF)"/>
            <person name="Walter F."/>
            <person name="Albersmeier A."/>
            <person name="Kalinowski J."/>
            <person name="Ruckert C."/>
        </authorList>
    </citation>
    <scope>NUCLEOTIDE SEQUENCE</scope>
    <source>
        <strain evidence="4">CGMCC 1.15519</strain>
    </source>
</reference>
<dbReference type="RefSeq" id="WP_188761916.1">
    <property type="nucleotide sequence ID" value="NZ_BMJM01000003.1"/>
</dbReference>
<organism evidence="4 5">
    <name type="scientific">Sandarakinorhabdus glacialis</name>
    <dbReference type="NCBI Taxonomy" id="1614636"/>
    <lineage>
        <taxon>Bacteria</taxon>
        <taxon>Pseudomonadati</taxon>
        <taxon>Pseudomonadota</taxon>
        <taxon>Alphaproteobacteria</taxon>
        <taxon>Sphingomonadales</taxon>
        <taxon>Sphingosinicellaceae</taxon>
        <taxon>Sandarakinorhabdus</taxon>
    </lineage>
</organism>
<keyword evidence="2" id="KW-0808">Transferase</keyword>
<proteinExistence type="predicted"/>
<dbReference type="PROSITE" id="PS51682">
    <property type="entry name" value="SAM_OMT_I"/>
    <property type="match status" value="1"/>
</dbReference>
<evidence type="ECO:0000256" key="3">
    <source>
        <dbReference type="ARBA" id="ARBA00022691"/>
    </source>
</evidence>
<dbReference type="InterPro" id="IPR050362">
    <property type="entry name" value="Cation-dep_OMT"/>
</dbReference>
<dbReference type="InterPro" id="IPR002935">
    <property type="entry name" value="SAM_O-MeTrfase"/>
</dbReference>
<reference evidence="4" key="2">
    <citation type="submission" date="2020-09" db="EMBL/GenBank/DDBJ databases">
        <authorList>
            <person name="Sun Q."/>
            <person name="Zhou Y."/>
        </authorList>
    </citation>
    <scope>NUCLEOTIDE SEQUENCE</scope>
    <source>
        <strain evidence="4">CGMCC 1.15519</strain>
    </source>
</reference>
<protein>
    <submittedName>
        <fullName evidence="4">O-methyltransferase</fullName>
    </submittedName>
</protein>
<dbReference type="GO" id="GO:0032259">
    <property type="term" value="P:methylation"/>
    <property type="evidence" value="ECO:0007669"/>
    <property type="project" value="UniProtKB-KW"/>
</dbReference>
<gene>
    <name evidence="4" type="ORF">GCM10011529_10840</name>
</gene>
<comment type="caution">
    <text evidence="4">The sequence shown here is derived from an EMBL/GenBank/DDBJ whole genome shotgun (WGS) entry which is preliminary data.</text>
</comment>
<dbReference type="EMBL" id="BMJM01000003">
    <property type="protein sequence ID" value="GGE06287.1"/>
    <property type="molecule type" value="Genomic_DNA"/>
</dbReference>
<dbReference type="PANTHER" id="PTHR10509:SF14">
    <property type="entry name" value="CAFFEOYL-COA O-METHYLTRANSFERASE 3-RELATED"/>
    <property type="match status" value="1"/>
</dbReference>
<dbReference type="GO" id="GO:0008757">
    <property type="term" value="F:S-adenosylmethionine-dependent methyltransferase activity"/>
    <property type="evidence" value="ECO:0007669"/>
    <property type="project" value="TreeGrafter"/>
</dbReference>
<accession>A0A916ZPV8</accession>
<dbReference type="AlphaFoldDB" id="A0A916ZPV8"/>
<keyword evidence="5" id="KW-1185">Reference proteome</keyword>
<evidence type="ECO:0000313" key="4">
    <source>
        <dbReference type="EMBL" id="GGE06287.1"/>
    </source>
</evidence>
<sequence>MTPDNLQAAAVDAYIASKLLPVDRALEAALAANAAAGLPPIDVSAAQGRMLELLARMIGARRILEVGTLGGYSTICLLRALPKDGCLISLELEPLHAAVAVRNLDNAGAGGRAQVRVGAAIETLEAMIAAGEGDFDMVFIDADKPGNVAYLRASMALCRPGAMIIVDNVVREGAILDADSDDPRVIGTRALFDEIALQPRLAATAIQTVGAKHWDGFMLIHVGAA</sequence>
<dbReference type="PANTHER" id="PTHR10509">
    <property type="entry name" value="O-METHYLTRANSFERASE-RELATED"/>
    <property type="match status" value="1"/>
</dbReference>
<dbReference type="Pfam" id="PF01596">
    <property type="entry name" value="Methyltransf_3"/>
    <property type="match status" value="1"/>
</dbReference>
<keyword evidence="3" id="KW-0949">S-adenosyl-L-methionine</keyword>
<name>A0A916ZPV8_9SPHN</name>
<evidence type="ECO:0000313" key="5">
    <source>
        <dbReference type="Proteomes" id="UP000635071"/>
    </source>
</evidence>
<evidence type="ECO:0000256" key="1">
    <source>
        <dbReference type="ARBA" id="ARBA00022603"/>
    </source>
</evidence>
<dbReference type="SUPFAM" id="SSF53335">
    <property type="entry name" value="S-adenosyl-L-methionine-dependent methyltransferases"/>
    <property type="match status" value="1"/>
</dbReference>
<dbReference type="Proteomes" id="UP000635071">
    <property type="component" value="Unassembled WGS sequence"/>
</dbReference>
<dbReference type="Gene3D" id="3.40.50.150">
    <property type="entry name" value="Vaccinia Virus protein VP39"/>
    <property type="match status" value="1"/>
</dbReference>